<organism evidence="3">
    <name type="scientific">Dissoconium aciculare CBS 342.82</name>
    <dbReference type="NCBI Taxonomy" id="1314786"/>
    <lineage>
        <taxon>Eukaryota</taxon>
        <taxon>Fungi</taxon>
        <taxon>Dikarya</taxon>
        <taxon>Ascomycota</taxon>
        <taxon>Pezizomycotina</taxon>
        <taxon>Dothideomycetes</taxon>
        <taxon>Dothideomycetidae</taxon>
        <taxon>Mycosphaerellales</taxon>
        <taxon>Dissoconiaceae</taxon>
        <taxon>Dissoconium</taxon>
    </lineage>
</organism>
<protein>
    <submittedName>
        <fullName evidence="3">Uncharacterized protein</fullName>
    </submittedName>
</protein>
<proteinExistence type="predicted"/>
<dbReference type="Proteomes" id="UP000504637">
    <property type="component" value="Unplaced"/>
</dbReference>
<reference evidence="3" key="2">
    <citation type="submission" date="2020-04" db="EMBL/GenBank/DDBJ databases">
        <authorList>
            <consortium name="NCBI Genome Project"/>
        </authorList>
    </citation>
    <scope>NUCLEOTIDE SEQUENCE</scope>
    <source>
        <strain evidence="3">CBS 342.82</strain>
    </source>
</reference>
<evidence type="ECO:0000256" key="1">
    <source>
        <dbReference type="SAM" id="MobiDB-lite"/>
    </source>
</evidence>
<feature type="compositionally biased region" description="Polar residues" evidence="1">
    <location>
        <begin position="54"/>
        <end position="72"/>
    </location>
</feature>
<keyword evidence="2" id="KW-1185">Reference proteome</keyword>
<dbReference type="GeneID" id="54366483"/>
<evidence type="ECO:0000313" key="2">
    <source>
        <dbReference type="Proteomes" id="UP000504637"/>
    </source>
</evidence>
<reference evidence="3" key="3">
    <citation type="submission" date="2025-08" db="UniProtKB">
        <authorList>
            <consortium name="RefSeq"/>
        </authorList>
    </citation>
    <scope>IDENTIFICATION</scope>
    <source>
        <strain evidence="3">CBS 342.82</strain>
    </source>
</reference>
<feature type="region of interest" description="Disordered" evidence="1">
    <location>
        <begin position="1"/>
        <end position="81"/>
    </location>
</feature>
<name>A0A6J3LX54_9PEZI</name>
<evidence type="ECO:0000313" key="3">
    <source>
        <dbReference type="RefSeq" id="XP_033457279.1"/>
    </source>
</evidence>
<reference evidence="3" key="1">
    <citation type="submission" date="2020-01" db="EMBL/GenBank/DDBJ databases">
        <authorList>
            <consortium name="DOE Joint Genome Institute"/>
            <person name="Haridas S."/>
            <person name="Albert R."/>
            <person name="Binder M."/>
            <person name="Bloem J."/>
            <person name="Labutti K."/>
            <person name="Salamov A."/>
            <person name="Andreopoulos B."/>
            <person name="Baker S.E."/>
            <person name="Barry K."/>
            <person name="Bills G."/>
            <person name="Bluhm B.H."/>
            <person name="Cannon C."/>
            <person name="Castanera R."/>
            <person name="Culley D.E."/>
            <person name="Daum C."/>
            <person name="Ezra D."/>
            <person name="Gonzalez J.B."/>
            <person name="Henrissat B."/>
            <person name="Kuo A."/>
            <person name="Liang C."/>
            <person name="Lipzen A."/>
            <person name="Lutzoni F."/>
            <person name="Magnuson J."/>
            <person name="Mondo S."/>
            <person name="Nolan M."/>
            <person name="Ohm R."/>
            <person name="Pangilinan J."/>
            <person name="Park H.-J."/>
            <person name="Ramirez L."/>
            <person name="Alfaro M."/>
            <person name="Sun H."/>
            <person name="Tritt A."/>
            <person name="Yoshinaga Y."/>
            <person name="Zwiers L.-H."/>
            <person name="Turgeon B.G."/>
            <person name="Goodwin S.B."/>
            <person name="Spatafora J.W."/>
            <person name="Crous P.W."/>
            <person name="Grigoriev I.V."/>
        </authorList>
    </citation>
    <scope>NUCLEOTIDE SEQUENCE</scope>
    <source>
        <strain evidence="3">CBS 342.82</strain>
    </source>
</reference>
<gene>
    <name evidence="3" type="ORF">K489DRAFT_51215</name>
</gene>
<sequence length="193" mass="21036">MEERFGNSGKRQDHLSLPRMDPTCGSGRAKRGPSPFHTLQPRDCTVTPRRPCVIQQQMSKPTRQSAGTQRTPVSPRKTLSAARHSYGSFPDGRPLCGTYRLPVLERIAQLCGWATVAAAEIPMGTFLPEDLHDGIAIGGTASMPLLEDAAGSSCKRCKGHLCKIHNEREVTRATAPIEGKSFELRIFATGGPW</sequence>
<dbReference type="RefSeq" id="XP_033457279.1">
    <property type="nucleotide sequence ID" value="XM_033608683.1"/>
</dbReference>
<accession>A0A6J3LX54</accession>
<dbReference type="AlphaFoldDB" id="A0A6J3LX54"/>
<feature type="compositionally biased region" description="Basic and acidic residues" evidence="1">
    <location>
        <begin position="1"/>
        <end position="16"/>
    </location>
</feature>